<dbReference type="EMBL" id="CP018889">
    <property type="protein sequence ID" value="AUI68352.1"/>
    <property type="molecule type" value="Genomic_DNA"/>
</dbReference>
<dbReference type="GO" id="GO:0005737">
    <property type="term" value="C:cytoplasm"/>
    <property type="evidence" value="ECO:0007669"/>
    <property type="project" value="TreeGrafter"/>
</dbReference>
<dbReference type="KEGG" id="blep:AL038_17905"/>
<keyword evidence="1" id="KW-0560">Oxidoreductase</keyword>
<evidence type="ECO:0000256" key="1">
    <source>
        <dbReference type="ARBA" id="ARBA00023002"/>
    </source>
</evidence>
<protein>
    <submittedName>
        <fullName evidence="3">FAD-dependent oxidoreductase</fullName>
    </submittedName>
</protein>
<gene>
    <name evidence="3" type="ORF">BLE401_06320</name>
</gene>
<dbReference type="InterPro" id="IPR006076">
    <property type="entry name" value="FAD-dep_OxRdtase"/>
</dbReference>
<dbReference type="PANTHER" id="PTHR13847:SF281">
    <property type="entry name" value="FAD DEPENDENT OXIDOREDUCTASE DOMAIN-CONTAINING PROTEIN"/>
    <property type="match status" value="1"/>
</dbReference>
<name>A0A2N9YCZ8_9GAMM</name>
<proteinExistence type="predicted"/>
<dbReference type="InterPro" id="IPR036188">
    <property type="entry name" value="FAD/NAD-bd_sf"/>
</dbReference>
<evidence type="ECO:0000259" key="2">
    <source>
        <dbReference type="Pfam" id="PF01266"/>
    </source>
</evidence>
<keyword evidence="4" id="KW-1185">Reference proteome</keyword>
<dbReference type="RefSeq" id="WP_062155187.1">
    <property type="nucleotide sequence ID" value="NZ_CP012373.2"/>
</dbReference>
<dbReference type="AlphaFoldDB" id="A0A2N9YCZ8"/>
<dbReference type="STRING" id="288004.AL038_17905"/>
<dbReference type="Proteomes" id="UP000234271">
    <property type="component" value="Chromosome"/>
</dbReference>
<evidence type="ECO:0000313" key="4">
    <source>
        <dbReference type="Proteomes" id="UP000234271"/>
    </source>
</evidence>
<sequence>MGKPEHISSYYVATANQSLNFSQLQDTLDCDVCIVGGGITGCSAALQLAERGYQVVLLEGTRVGWGASGRSGGQILQGFACGQGRLNQLVGAEAALTLWQMSLEAIELLKYNIKKYDIQCDFQQGLAEVAVKPRQYKELKAWAEEMQRHYNYHSMRFMEKEELCSILATKRYLGGVYDTNGGHLHPLNYTLGLAKAAQQAGVKIFEQSAVIRVTQGQQPVAVTAQGQVRCRHLILSGNAYLHQILPAIEAKVMPVSTYILATEPLGKTQATQLISNNMAVADVNFVLDYFRLSADWRLLFGGGVSYSTVDPIHLTQTMRRKMLRVFPQLQAIKPAFAWGGHVAITINRAPHFGRVGSNVYFAQGYSGHGLAMAGFAGKLMAEALAGTSERFDLFGEIPHHPFPGGRWLRMPLLVLGTTYYKLKDLF</sequence>
<organism evidence="3 4">
    <name type="scientific">Beggiatoa leptomitoformis</name>
    <dbReference type="NCBI Taxonomy" id="288004"/>
    <lineage>
        <taxon>Bacteria</taxon>
        <taxon>Pseudomonadati</taxon>
        <taxon>Pseudomonadota</taxon>
        <taxon>Gammaproteobacteria</taxon>
        <taxon>Thiotrichales</taxon>
        <taxon>Thiotrichaceae</taxon>
        <taxon>Beggiatoa</taxon>
    </lineage>
</organism>
<dbReference type="Pfam" id="PF01266">
    <property type="entry name" value="DAO"/>
    <property type="match status" value="1"/>
</dbReference>
<dbReference type="PANTHER" id="PTHR13847">
    <property type="entry name" value="SARCOSINE DEHYDROGENASE-RELATED"/>
    <property type="match status" value="1"/>
</dbReference>
<dbReference type="SUPFAM" id="SSF51905">
    <property type="entry name" value="FAD/NAD(P)-binding domain"/>
    <property type="match status" value="1"/>
</dbReference>
<accession>A0A2N9YCZ8</accession>
<evidence type="ECO:0000313" key="3">
    <source>
        <dbReference type="EMBL" id="AUI68352.1"/>
    </source>
</evidence>
<dbReference type="Gene3D" id="3.30.9.10">
    <property type="entry name" value="D-Amino Acid Oxidase, subunit A, domain 2"/>
    <property type="match status" value="1"/>
</dbReference>
<dbReference type="Gene3D" id="3.50.50.60">
    <property type="entry name" value="FAD/NAD(P)-binding domain"/>
    <property type="match status" value="1"/>
</dbReference>
<dbReference type="GO" id="GO:0016491">
    <property type="term" value="F:oxidoreductase activity"/>
    <property type="evidence" value="ECO:0007669"/>
    <property type="project" value="UniProtKB-KW"/>
</dbReference>
<reference evidence="4" key="1">
    <citation type="submission" date="2016-12" db="EMBL/GenBank/DDBJ databases">
        <title>Complete Genome Sequence of Beggiatoa leptomitiformis D-401.</title>
        <authorList>
            <person name="Fomenkov A."/>
            <person name="Vincze T."/>
            <person name="Grabovich M."/>
            <person name="Anton B.P."/>
            <person name="Dubinina G."/>
            <person name="Orlova M."/>
            <person name="Belousova E."/>
            <person name="Roberts R.J."/>
        </authorList>
    </citation>
    <scope>NUCLEOTIDE SEQUENCE [LARGE SCALE GENOMIC DNA]</scope>
    <source>
        <strain evidence="4">D-401</strain>
    </source>
</reference>
<feature type="domain" description="FAD dependent oxidoreductase" evidence="2">
    <location>
        <begin position="31"/>
        <end position="382"/>
    </location>
</feature>
<dbReference type="OrthoDB" id="311718at2"/>